<dbReference type="InterPro" id="IPR046348">
    <property type="entry name" value="SIS_dom_sf"/>
</dbReference>
<name>A0A3N7JWW5_9BURK</name>
<dbReference type="RefSeq" id="WP_124542118.1">
    <property type="nucleotide sequence ID" value="NZ_QUSW01000005.1"/>
</dbReference>
<keyword evidence="8" id="KW-1185">Reference proteome</keyword>
<sequence>MSTYPRLMDHLAAQLEELPGAQQSVVQAILDDPQAAVVATVEELAHKAGVSMPTIVRTCRVFGYPSVREFMVALAQDVALGGSYLHRSVTQDDEPAQVASKILSGATTSLALLQHQLDINALVRAADLIVGAERVDCYSAGATSSFISSDLQNRLFRLGLQSNSFSDAHLQLISASTLGPKGVAFAVSHVGRMPYLLEAARFARSQGAKVIALTEPRTPLAEEADVLLGVSVPQDAVMRVGTEAYVAHLMTIEIVTVLVAQRLGPRAATRLQQFKHVLEEHGIDSASHSAVSWSWSKAERDGEGA</sequence>
<reference evidence="7 8" key="2">
    <citation type="submission" date="2018-12" db="EMBL/GenBank/DDBJ databases">
        <title>Rhizobacter gummiphilus sp. nov., a rubber-degrading bacterium isolated from the soil of a botanical garden in Japan.</title>
        <authorList>
            <person name="Shunsuke S.S."/>
        </authorList>
    </citation>
    <scope>NUCLEOTIDE SEQUENCE [LARGE SCALE GENOMIC DNA]</scope>
    <source>
        <strain evidence="7 8">S-16</strain>
    </source>
</reference>
<evidence type="ECO:0000259" key="6">
    <source>
        <dbReference type="PROSITE" id="PS51464"/>
    </source>
</evidence>
<keyword evidence="3" id="KW-0324">Glycolysis</keyword>
<keyword evidence="1" id="KW-0805">Transcription regulation</keyword>
<evidence type="ECO:0000313" key="7">
    <source>
        <dbReference type="EMBL" id="RQP23365.1"/>
    </source>
</evidence>
<evidence type="ECO:0000313" key="8">
    <source>
        <dbReference type="Proteomes" id="UP000267464"/>
    </source>
</evidence>
<dbReference type="Proteomes" id="UP000267464">
    <property type="component" value="Unassembled WGS sequence"/>
</dbReference>
<dbReference type="GO" id="GO:0003677">
    <property type="term" value="F:DNA binding"/>
    <property type="evidence" value="ECO:0007669"/>
    <property type="project" value="UniProtKB-KW"/>
</dbReference>
<dbReference type="InterPro" id="IPR000281">
    <property type="entry name" value="HTH_RpiR"/>
</dbReference>
<protein>
    <submittedName>
        <fullName evidence="7">MurR/RpiR family transcriptional regulator</fullName>
    </submittedName>
</protein>
<dbReference type="Gene3D" id="3.40.50.10490">
    <property type="entry name" value="Glucose-6-phosphate isomerase like protein, domain 1"/>
    <property type="match status" value="1"/>
</dbReference>
<dbReference type="Pfam" id="PF01380">
    <property type="entry name" value="SIS"/>
    <property type="match status" value="1"/>
</dbReference>
<evidence type="ECO:0000256" key="1">
    <source>
        <dbReference type="ARBA" id="ARBA00023015"/>
    </source>
</evidence>
<dbReference type="SUPFAM" id="SSF53697">
    <property type="entry name" value="SIS domain"/>
    <property type="match status" value="1"/>
</dbReference>
<dbReference type="CDD" id="cd05013">
    <property type="entry name" value="SIS_RpiR"/>
    <property type="match status" value="1"/>
</dbReference>
<dbReference type="InterPro" id="IPR047640">
    <property type="entry name" value="RpiR-like"/>
</dbReference>
<evidence type="ECO:0000259" key="5">
    <source>
        <dbReference type="PROSITE" id="PS51071"/>
    </source>
</evidence>
<dbReference type="SUPFAM" id="SSF46689">
    <property type="entry name" value="Homeodomain-like"/>
    <property type="match status" value="1"/>
</dbReference>
<dbReference type="Pfam" id="PF01418">
    <property type="entry name" value="HTH_6"/>
    <property type="match status" value="1"/>
</dbReference>
<keyword evidence="4" id="KW-0804">Transcription</keyword>
<gene>
    <name evidence="7" type="ORF">DZC73_19930</name>
</gene>
<organism evidence="7 8">
    <name type="scientific">Piscinibacter terrae</name>
    <dbReference type="NCBI Taxonomy" id="2496871"/>
    <lineage>
        <taxon>Bacteria</taxon>
        <taxon>Pseudomonadati</taxon>
        <taxon>Pseudomonadota</taxon>
        <taxon>Betaproteobacteria</taxon>
        <taxon>Burkholderiales</taxon>
        <taxon>Sphaerotilaceae</taxon>
        <taxon>Piscinibacter</taxon>
    </lineage>
</organism>
<dbReference type="Gene3D" id="1.10.10.10">
    <property type="entry name" value="Winged helix-like DNA-binding domain superfamily/Winged helix DNA-binding domain"/>
    <property type="match status" value="1"/>
</dbReference>
<dbReference type="AlphaFoldDB" id="A0A3N7JWW5"/>
<dbReference type="PROSITE" id="PS51071">
    <property type="entry name" value="HTH_RPIR"/>
    <property type="match status" value="1"/>
</dbReference>
<dbReference type="EMBL" id="QUSW01000005">
    <property type="protein sequence ID" value="RQP23365.1"/>
    <property type="molecule type" value="Genomic_DNA"/>
</dbReference>
<keyword evidence="2" id="KW-0238">DNA-binding</keyword>
<dbReference type="GO" id="GO:0097367">
    <property type="term" value="F:carbohydrate derivative binding"/>
    <property type="evidence" value="ECO:0007669"/>
    <property type="project" value="InterPro"/>
</dbReference>
<reference evidence="7 8" key="1">
    <citation type="submission" date="2018-08" db="EMBL/GenBank/DDBJ databases">
        <authorList>
            <person name="Khan S.A."/>
            <person name="Jeon C.O."/>
            <person name="Chun B.H."/>
            <person name="Jeong S.E."/>
        </authorList>
    </citation>
    <scope>NUCLEOTIDE SEQUENCE [LARGE SCALE GENOMIC DNA]</scope>
    <source>
        <strain evidence="7 8">S-16</strain>
    </source>
</reference>
<proteinExistence type="predicted"/>
<evidence type="ECO:0000256" key="2">
    <source>
        <dbReference type="ARBA" id="ARBA00023125"/>
    </source>
</evidence>
<accession>A0A3N7JWW5</accession>
<dbReference type="PROSITE" id="PS51464">
    <property type="entry name" value="SIS"/>
    <property type="match status" value="1"/>
</dbReference>
<dbReference type="InterPro" id="IPR035472">
    <property type="entry name" value="RpiR-like_SIS"/>
</dbReference>
<dbReference type="InterPro" id="IPR009057">
    <property type="entry name" value="Homeodomain-like_sf"/>
</dbReference>
<evidence type="ECO:0000256" key="3">
    <source>
        <dbReference type="ARBA" id="ARBA00023152"/>
    </source>
</evidence>
<dbReference type="PANTHER" id="PTHR30514:SF1">
    <property type="entry name" value="HTH-TYPE TRANSCRIPTIONAL REGULATOR HEXR-RELATED"/>
    <property type="match status" value="1"/>
</dbReference>
<comment type="caution">
    <text evidence="7">The sequence shown here is derived from an EMBL/GenBank/DDBJ whole genome shotgun (WGS) entry which is preliminary data.</text>
</comment>
<dbReference type="InterPro" id="IPR001347">
    <property type="entry name" value="SIS_dom"/>
</dbReference>
<dbReference type="PANTHER" id="PTHR30514">
    <property type="entry name" value="GLUCOKINASE"/>
    <property type="match status" value="1"/>
</dbReference>
<evidence type="ECO:0000256" key="4">
    <source>
        <dbReference type="ARBA" id="ARBA00023163"/>
    </source>
</evidence>
<dbReference type="GO" id="GO:0006096">
    <property type="term" value="P:glycolytic process"/>
    <property type="evidence" value="ECO:0007669"/>
    <property type="project" value="UniProtKB-KW"/>
</dbReference>
<feature type="domain" description="SIS" evidence="6">
    <location>
        <begin position="125"/>
        <end position="265"/>
    </location>
</feature>
<dbReference type="InterPro" id="IPR036388">
    <property type="entry name" value="WH-like_DNA-bd_sf"/>
</dbReference>
<feature type="domain" description="HTH rpiR-type" evidence="5">
    <location>
        <begin position="5"/>
        <end position="81"/>
    </location>
</feature>
<dbReference type="GO" id="GO:0003700">
    <property type="term" value="F:DNA-binding transcription factor activity"/>
    <property type="evidence" value="ECO:0007669"/>
    <property type="project" value="InterPro"/>
</dbReference>